<dbReference type="Proteomes" id="UP000286341">
    <property type="component" value="Unassembled WGS sequence"/>
</dbReference>
<evidence type="ECO:0000313" key="11">
    <source>
        <dbReference type="EMBL" id="RGN22686.1"/>
    </source>
</evidence>
<dbReference type="Proteomes" id="UP000266698">
    <property type="component" value="Unassembled WGS sequence"/>
</dbReference>
<dbReference type="EMBL" id="QSDV01000014">
    <property type="protein sequence ID" value="RGZ17918.1"/>
    <property type="molecule type" value="Genomic_DNA"/>
</dbReference>
<evidence type="ECO:0000313" key="3">
    <source>
        <dbReference type="EMBL" id="CUO13855.1"/>
    </source>
</evidence>
<evidence type="ECO:0000313" key="45">
    <source>
        <dbReference type="Proteomes" id="UP000286341"/>
    </source>
</evidence>
<evidence type="ECO:0000313" key="6">
    <source>
        <dbReference type="EMBL" id="MDB8018706.1"/>
    </source>
</evidence>
<reference evidence="6" key="7">
    <citation type="submission" date="2023-01" db="EMBL/GenBank/DDBJ databases">
        <title>Human gut microbiome strain richness.</title>
        <authorList>
            <person name="Chen-Liaw A."/>
        </authorList>
    </citation>
    <scope>NUCLEOTIDE SEQUENCE</scope>
    <source>
        <strain evidence="6">1001283st1_D2_1001283B150209_150212</strain>
    </source>
</reference>
<evidence type="ECO:0000313" key="19">
    <source>
        <dbReference type="EMBL" id="RHA11905.1"/>
    </source>
</evidence>
<dbReference type="EMBL" id="QSUG01000008">
    <property type="protein sequence ID" value="RGN22686.1"/>
    <property type="molecule type" value="Genomic_DNA"/>
</dbReference>
<reference evidence="29 30" key="2">
    <citation type="submission" date="2018-08" db="EMBL/GenBank/DDBJ databases">
        <title>A genome reference for cultivated species of the human gut microbiota.</title>
        <authorList>
            <person name="Zou Y."/>
            <person name="Xue W."/>
            <person name="Luo G."/>
        </authorList>
    </citation>
    <scope>NUCLEOTIDE SEQUENCE [LARGE SCALE GENOMIC DNA]</scope>
    <source>
        <strain evidence="15 37">AF06-19</strain>
        <strain evidence="14 46">AF12-8</strain>
        <strain evidence="13 39">AF18-16LB</strain>
        <strain evidence="12 33">AF25-15</strain>
        <strain evidence="25 34">AF36-2BH</strain>
        <strain evidence="24 35">AF38-24</strain>
        <strain evidence="23 43">AF39-14AC</strain>
        <strain evidence="22 40">AM30-13AC</strain>
        <strain evidence="21 42">AM36-3AA</strain>
        <strain evidence="20 44">AM42-17AT</strain>
        <strain evidence="19 45">AM44-1AT</strain>
        <strain evidence="18 38">AM47-6BH</strain>
        <strain evidence="17 36">AM48-7</strain>
        <strain evidence="16 41">AM54-25XD</strain>
        <strain evidence="11 31">OM05-6AA</strain>
        <strain evidence="10 30">OM07-13</strain>
        <strain evidence="9 29">OM08-12AT</strain>
        <strain evidence="8 32">TF11-15AC</strain>
    </source>
</reference>
<evidence type="ECO:0000313" key="4">
    <source>
        <dbReference type="EMBL" id="MCB6937638.1"/>
    </source>
</evidence>
<evidence type="ECO:0000313" key="22">
    <source>
        <dbReference type="EMBL" id="RHD92709.1"/>
    </source>
</evidence>
<dbReference type="EMBL" id="QSTI01000007">
    <property type="protein sequence ID" value="RGM50732.1"/>
    <property type="molecule type" value="Genomic_DNA"/>
</dbReference>
<dbReference type="Proteomes" id="UP000283721">
    <property type="component" value="Unassembled WGS sequence"/>
</dbReference>
<dbReference type="Proteomes" id="UP000286181">
    <property type="component" value="Unassembled WGS sequence"/>
</dbReference>
<evidence type="ECO:0000313" key="37">
    <source>
        <dbReference type="Proteomes" id="UP000283683"/>
    </source>
</evidence>
<evidence type="ECO:0000313" key="15">
    <source>
        <dbReference type="EMBL" id="RGW85638.1"/>
    </source>
</evidence>
<evidence type="ECO:0000313" key="18">
    <source>
        <dbReference type="EMBL" id="RGZ94836.1"/>
    </source>
</evidence>
<keyword evidence="4" id="KW-0282">Flagellum</keyword>
<reference evidence="7 48" key="3">
    <citation type="journal article" date="2019" name="Nat. Med.">
        <title>A library of human gut bacterial isolates paired with longitudinal multiomics data enables mechanistic microbiome research.</title>
        <authorList>
            <person name="Poyet M."/>
            <person name="Groussin M."/>
            <person name="Gibbons S.M."/>
            <person name="Avila-Pacheco J."/>
            <person name="Jiang X."/>
            <person name="Kearney S.M."/>
            <person name="Perrotta A.R."/>
            <person name="Berdy B."/>
            <person name="Zhao S."/>
            <person name="Lieberman T.D."/>
            <person name="Swanson P.K."/>
            <person name="Smith M."/>
            <person name="Roesemann S."/>
            <person name="Alexander J.E."/>
            <person name="Rich S.A."/>
            <person name="Livny J."/>
            <person name="Vlamakis H."/>
            <person name="Clish C."/>
            <person name="Bullock K."/>
            <person name="Deik A."/>
            <person name="Scott J."/>
            <person name="Pierce K.A."/>
            <person name="Xavier R.J."/>
            <person name="Alm E.J."/>
        </authorList>
    </citation>
    <scope>NUCLEOTIDE SEQUENCE [LARGE SCALE GENOMIC DNA]</scope>
    <source>
        <strain evidence="7 48">BIOML-A11</strain>
    </source>
</reference>
<evidence type="ECO:0000313" key="12">
    <source>
        <dbReference type="EMBL" id="RGR55997.1"/>
    </source>
</evidence>
<evidence type="ECO:0000313" key="23">
    <source>
        <dbReference type="EMBL" id="RHL06917.1"/>
    </source>
</evidence>
<dbReference type="AlphaFoldDB" id="A0A174CQ89"/>
<reference evidence="27 28" key="1">
    <citation type="submission" date="2015-09" db="EMBL/GenBank/DDBJ databases">
        <authorList>
            <consortium name="Pathogen Informatics"/>
        </authorList>
    </citation>
    <scope>NUCLEOTIDE SEQUENCE [LARGE SCALE GENOMIC DNA]</scope>
    <source>
        <strain evidence="3 27">2789STDY5608860</strain>
        <strain evidence="2 28">2789STDY5834968</strain>
    </source>
</reference>
<dbReference type="Proteomes" id="UP000283683">
    <property type="component" value="Unassembled WGS sequence"/>
</dbReference>
<dbReference type="Proteomes" id="UP000285209">
    <property type="component" value="Unassembled WGS sequence"/>
</dbReference>
<dbReference type="Proteomes" id="UP000261052">
    <property type="component" value="Unassembled WGS sequence"/>
</dbReference>
<dbReference type="OrthoDB" id="9798495at2"/>
<dbReference type="EMBL" id="QSHU01000015">
    <property type="protein sequence ID" value="RHC38443.1"/>
    <property type="molecule type" value="Genomic_DNA"/>
</dbReference>
<dbReference type="Proteomes" id="UP000283297">
    <property type="component" value="Unassembled WGS sequence"/>
</dbReference>
<reference evidence="26 47" key="4">
    <citation type="submission" date="2019-08" db="EMBL/GenBank/DDBJ databases">
        <authorList>
            <person name="Duncan S."/>
            <person name="Walker A."/>
        </authorList>
    </citation>
    <scope>NUCLEOTIDE SEQUENCE [LARGE SCALE GENOMIC DNA]</scope>
    <source>
        <strain evidence="26 47">L2-21</strain>
    </source>
</reference>
<dbReference type="EMBL" id="CYXM01000007">
    <property type="protein sequence ID" value="CUN04787.1"/>
    <property type="molecule type" value="Genomic_DNA"/>
</dbReference>
<evidence type="ECO:0000313" key="27">
    <source>
        <dbReference type="Proteomes" id="UP000095384"/>
    </source>
</evidence>
<feature type="coiled-coil region" evidence="1">
    <location>
        <begin position="69"/>
        <end position="100"/>
    </location>
</feature>
<evidence type="ECO:0000313" key="47">
    <source>
        <dbReference type="Proteomes" id="UP000324325"/>
    </source>
</evidence>
<dbReference type="EMBL" id="QRPB01000013">
    <property type="protein sequence ID" value="RHL77758.1"/>
    <property type="molecule type" value="Genomic_DNA"/>
</dbReference>
<dbReference type="EMBL" id="QRXG01000015">
    <property type="protein sequence ID" value="RGT80613.1"/>
    <property type="molecule type" value="Genomic_DNA"/>
</dbReference>
<evidence type="ECO:0000313" key="16">
    <source>
        <dbReference type="EMBL" id="RGZ17918.1"/>
    </source>
</evidence>
<dbReference type="EMBL" id="QSAZ01000015">
    <property type="protein sequence ID" value="RGW85638.1"/>
    <property type="molecule type" value="Genomic_DNA"/>
</dbReference>
<evidence type="ECO:0000313" key="21">
    <source>
        <dbReference type="EMBL" id="RHC38443.1"/>
    </source>
</evidence>
<evidence type="ECO:0000313" key="2">
    <source>
        <dbReference type="EMBL" id="CUN04787.1"/>
    </source>
</evidence>
<evidence type="ECO:0000313" key="28">
    <source>
        <dbReference type="Proteomes" id="UP000095673"/>
    </source>
</evidence>
<dbReference type="Proteomes" id="UP000286220">
    <property type="component" value="Unassembled WGS sequence"/>
</dbReference>
<evidence type="ECO:0000313" key="7">
    <source>
        <dbReference type="EMBL" id="MSC60461.1"/>
    </source>
</evidence>
<dbReference type="EMBL" id="QSFB01000015">
    <property type="protein sequence ID" value="RHA11905.1"/>
    <property type="molecule type" value="Genomic_DNA"/>
</dbReference>
<keyword evidence="4" id="KW-0969">Cilium</keyword>
<evidence type="ECO:0000256" key="1">
    <source>
        <dbReference type="SAM" id="Coils"/>
    </source>
</evidence>
<dbReference type="Proteomes" id="UP000260758">
    <property type="component" value="Unassembled WGS sequence"/>
</dbReference>
<dbReference type="Proteomes" id="UP001197741">
    <property type="component" value="Unassembled WGS sequence"/>
</dbReference>
<evidence type="ECO:0000313" key="35">
    <source>
        <dbReference type="Proteomes" id="UP000283297"/>
    </source>
</evidence>
<evidence type="ECO:0000313" key="13">
    <source>
        <dbReference type="EMBL" id="RGT80613.1"/>
    </source>
</evidence>
<dbReference type="EMBL" id="CYYW01000010">
    <property type="protein sequence ID" value="CUO13855.1"/>
    <property type="molecule type" value="Genomic_DNA"/>
</dbReference>
<dbReference type="Proteomes" id="UP000266066">
    <property type="component" value="Unassembled WGS sequence"/>
</dbReference>
<evidence type="ECO:0000313" key="39">
    <source>
        <dbReference type="Proteomes" id="UP000284296"/>
    </source>
</evidence>
<evidence type="ECO:0000313" key="44">
    <source>
        <dbReference type="Proteomes" id="UP000286220"/>
    </source>
</evidence>
<dbReference type="EMBL" id="QSFZ01000017">
    <property type="protein sequence ID" value="RHA89779.1"/>
    <property type="molecule type" value="Genomic_DNA"/>
</dbReference>
<evidence type="ECO:0000313" key="48">
    <source>
        <dbReference type="Proteomes" id="UP000479563"/>
    </source>
</evidence>
<evidence type="ECO:0000313" key="17">
    <source>
        <dbReference type="EMBL" id="RGZ74791.1"/>
    </source>
</evidence>
<evidence type="ECO:0000313" key="9">
    <source>
        <dbReference type="EMBL" id="RGM50732.1"/>
    </source>
</evidence>
<dbReference type="Proteomes" id="UP000324325">
    <property type="component" value="Unassembled WGS sequence"/>
</dbReference>
<dbReference type="EMBL" id="QSTP01000006">
    <property type="protein sequence ID" value="RGM71809.1"/>
    <property type="molecule type" value="Genomic_DNA"/>
</dbReference>
<evidence type="ECO:0000313" key="46">
    <source>
        <dbReference type="Proteomes" id="UP000286581"/>
    </source>
</evidence>
<dbReference type="EMBL" id="QSJS01000016">
    <property type="protein sequence ID" value="RHD92709.1"/>
    <property type="molecule type" value="Genomic_DNA"/>
</dbReference>
<dbReference type="Proteomes" id="UP000260717">
    <property type="component" value="Unassembled WGS sequence"/>
</dbReference>
<evidence type="ECO:0000313" key="41">
    <source>
        <dbReference type="Proteomes" id="UP000285209"/>
    </source>
</evidence>
<dbReference type="EMBL" id="QSQP01000018">
    <property type="protein sequence ID" value="RGK41157.1"/>
    <property type="molecule type" value="Genomic_DNA"/>
</dbReference>
<evidence type="ECO:0000313" key="40">
    <source>
        <dbReference type="Proteomes" id="UP000284835"/>
    </source>
</evidence>
<keyword evidence="4" id="KW-0966">Cell projection</keyword>
<evidence type="ECO:0000313" key="36">
    <source>
        <dbReference type="Proteomes" id="UP000283431"/>
    </source>
</evidence>
<dbReference type="Proteomes" id="UP000283431">
    <property type="component" value="Unassembled WGS sequence"/>
</dbReference>
<dbReference type="EMBL" id="JAJCJQ010000007">
    <property type="protein sequence ID" value="MCB6960627.1"/>
    <property type="molecule type" value="Genomic_DNA"/>
</dbReference>
<dbReference type="EMBL" id="JAQLYE010000022">
    <property type="protein sequence ID" value="MDB8018706.1"/>
    <property type="molecule type" value="Genomic_DNA"/>
</dbReference>
<evidence type="ECO:0000313" key="30">
    <source>
        <dbReference type="Proteomes" id="UP000260758"/>
    </source>
</evidence>
<name>A0A174CQ89_9FIRM</name>
<evidence type="ECO:0000313" key="43">
    <source>
        <dbReference type="Proteomes" id="UP000286181"/>
    </source>
</evidence>
<reference evidence="4" key="6">
    <citation type="submission" date="2021-10" db="EMBL/GenBank/DDBJ databases">
        <title>Collection of gut derived symbiotic bacterial strains cultured from healthy donors.</title>
        <authorList>
            <person name="Lin H."/>
            <person name="Littmann E."/>
            <person name="Kohout C."/>
            <person name="Pamer E.G."/>
        </authorList>
    </citation>
    <scope>NUCLEOTIDE SEQUENCE</scope>
    <source>
        <strain evidence="5">DFI.7.28A</strain>
        <strain evidence="4">DFI.9.42</strain>
    </source>
</reference>
<dbReference type="EMBL" id="QROF01000002">
    <property type="protein sequence ID" value="RHL06917.1"/>
    <property type="molecule type" value="Genomic_DNA"/>
</dbReference>
<evidence type="ECO:0000313" key="33">
    <source>
        <dbReference type="Proteomes" id="UP000266066"/>
    </source>
</evidence>
<dbReference type="EMBL" id="QRUJ01000003">
    <property type="protein sequence ID" value="RGR55997.1"/>
    <property type="molecule type" value="Genomic_DNA"/>
</dbReference>
<dbReference type="Proteomes" id="UP000286104">
    <property type="component" value="Unassembled WGS sequence"/>
</dbReference>
<evidence type="ECO:0000313" key="26">
    <source>
        <dbReference type="EMBL" id="TYL56669.1"/>
    </source>
</evidence>
<sequence length="158" mass="18638">MEQTYIDIMIQSLEKKEQVLDRIIELDIKQKNQLEDPQLTPDDFDEVVEAKSRLIDQLNNLDSGFEKLFERTKEELNGHKEDYKEQIRTMQEHIRSITDKSVKIQSQEARNKDLMTLKFASIKKQAREVRVGTQAASRYYKSMSGTGYMEPQFMDNKK</sequence>
<evidence type="ECO:0000313" key="25">
    <source>
        <dbReference type="EMBL" id="RHL77758.1"/>
    </source>
</evidence>
<evidence type="ECO:0000313" key="8">
    <source>
        <dbReference type="EMBL" id="RGK41157.1"/>
    </source>
</evidence>
<evidence type="ECO:0000313" key="32">
    <source>
        <dbReference type="Proteomes" id="UP000261052"/>
    </source>
</evidence>
<organism evidence="3 27">
    <name type="scientific">Agathobacter rectalis</name>
    <dbReference type="NCBI Taxonomy" id="39491"/>
    <lineage>
        <taxon>Bacteria</taxon>
        <taxon>Bacillati</taxon>
        <taxon>Bacillota</taxon>
        <taxon>Clostridia</taxon>
        <taxon>Lachnospirales</taxon>
        <taxon>Lachnospiraceae</taxon>
        <taxon>Agathobacter</taxon>
    </lineage>
</organism>
<evidence type="ECO:0000313" key="31">
    <source>
        <dbReference type="Proteomes" id="UP000260970"/>
    </source>
</evidence>
<keyword evidence="1" id="KW-0175">Coiled coil</keyword>
<evidence type="ECO:0000313" key="38">
    <source>
        <dbReference type="Proteomes" id="UP000283721"/>
    </source>
</evidence>
<evidence type="ECO:0000313" key="29">
    <source>
        <dbReference type="Proteomes" id="UP000260717"/>
    </source>
</evidence>
<evidence type="ECO:0000313" key="42">
    <source>
        <dbReference type="Proteomes" id="UP000286104"/>
    </source>
</evidence>
<dbReference type="EMBL" id="QSES01000004">
    <property type="protein sequence ID" value="RGZ94836.1"/>
    <property type="molecule type" value="Genomic_DNA"/>
</dbReference>
<proteinExistence type="predicted"/>
<dbReference type="EMBL" id="QRON01000004">
    <property type="protein sequence ID" value="RHL28608.1"/>
    <property type="molecule type" value="Genomic_DNA"/>
</dbReference>
<evidence type="ECO:0000313" key="24">
    <source>
        <dbReference type="EMBL" id="RHL28608.1"/>
    </source>
</evidence>
<dbReference type="Proteomes" id="UP000284296">
    <property type="component" value="Unassembled WGS sequence"/>
</dbReference>
<accession>A0A174CQ89</accession>
<evidence type="ECO:0000313" key="5">
    <source>
        <dbReference type="EMBL" id="MCB6960627.1"/>
    </source>
</evidence>
<reference evidence="26 47" key="5">
    <citation type="submission" date="2019-09" db="EMBL/GenBank/DDBJ databases">
        <title>Strain-level analysis of Eubacterium rectale using genomes from metagenomes.</title>
        <authorList>
            <person name="Karcher N."/>
            <person name="Segata N."/>
        </authorList>
    </citation>
    <scope>NUCLEOTIDE SEQUENCE [LARGE SCALE GENOMIC DNA]</scope>
    <source>
        <strain evidence="26 47">L2-21</strain>
    </source>
</reference>
<dbReference type="Proteomes" id="UP000479563">
    <property type="component" value="Unassembled WGS sequence"/>
</dbReference>
<dbReference type="Proteomes" id="UP000286581">
    <property type="component" value="Unassembled WGS sequence"/>
</dbReference>
<dbReference type="Proteomes" id="UP000284835">
    <property type="component" value="Unassembled WGS sequence"/>
</dbReference>
<dbReference type="EMBL" id="JAJCJK010000004">
    <property type="protein sequence ID" value="MCB6937638.1"/>
    <property type="molecule type" value="Genomic_DNA"/>
</dbReference>
<protein>
    <submittedName>
        <fullName evidence="4">Flagellar protein FliT</fullName>
    </submittedName>
</protein>
<evidence type="ECO:0000313" key="34">
    <source>
        <dbReference type="Proteomes" id="UP000266698"/>
    </source>
</evidence>
<dbReference type="EMBL" id="WKQP01000013">
    <property type="protein sequence ID" value="MSC60461.1"/>
    <property type="molecule type" value="Genomic_DNA"/>
</dbReference>
<dbReference type="Proteomes" id="UP001212823">
    <property type="component" value="Unassembled WGS sequence"/>
</dbReference>
<dbReference type="RefSeq" id="WP_015515865.1">
    <property type="nucleotide sequence ID" value="NZ_CYXM01000007.1"/>
</dbReference>
<evidence type="ECO:0000313" key="10">
    <source>
        <dbReference type="EMBL" id="RGM71809.1"/>
    </source>
</evidence>
<dbReference type="Proteomes" id="UP000260970">
    <property type="component" value="Unassembled WGS sequence"/>
</dbReference>
<dbReference type="Proteomes" id="UP000095673">
    <property type="component" value="Unassembled WGS sequence"/>
</dbReference>
<evidence type="ECO:0000313" key="20">
    <source>
        <dbReference type="EMBL" id="RHA89779.1"/>
    </source>
</evidence>
<dbReference type="EMBL" id="QSAE01000013">
    <property type="protein sequence ID" value="RGW40328.1"/>
    <property type="molecule type" value="Genomic_DNA"/>
</dbReference>
<dbReference type="Proteomes" id="UP000095384">
    <property type="component" value="Unassembled WGS sequence"/>
</dbReference>
<dbReference type="Proteomes" id="UP001197684">
    <property type="component" value="Unassembled WGS sequence"/>
</dbReference>
<evidence type="ECO:0000313" key="14">
    <source>
        <dbReference type="EMBL" id="RGW40328.1"/>
    </source>
</evidence>
<dbReference type="EMBL" id="QSEN01000016">
    <property type="protein sequence ID" value="RGZ74791.1"/>
    <property type="molecule type" value="Genomic_DNA"/>
</dbReference>
<gene>
    <name evidence="25" type="ORF">DW001_10805</name>
    <name evidence="24" type="ORF">DW028_08150</name>
    <name evidence="23" type="ORF">DW038_02990</name>
    <name evidence="22" type="ORF">DW775_11375</name>
    <name evidence="21" type="ORF">DW848_11090</name>
    <name evidence="20" type="ORF">DW912_13785</name>
    <name evidence="19" type="ORF">DW948_10545</name>
    <name evidence="18" type="ORF">DW967_02995</name>
    <name evidence="17" type="ORF">DW975_09730</name>
    <name evidence="15" type="ORF">DWV45_13215</name>
    <name evidence="14" type="ORF">DWV78_05940</name>
    <name evidence="13" type="ORF">DWX06_09790</name>
    <name evidence="12" type="ORF">DWY38_04565</name>
    <name evidence="16" type="ORF">DXA03_08990</name>
    <name evidence="11" type="ORF">DXB72_09060</name>
    <name evidence="10" type="ORF">DXB99_07290</name>
    <name evidence="9" type="ORF">DXC13_06325</name>
    <name evidence="8" type="ORF">DXD13_12960</name>
    <name evidence="3" type="ORF">ERS852417_01666</name>
    <name evidence="2" type="ORF">ERS852580_01738</name>
    <name evidence="26" type="ORF">FYL37_11880</name>
    <name evidence="7" type="ORF">GKE07_09690</name>
    <name evidence="4" type="ORF">LIZ56_04315</name>
    <name evidence="5" type="ORF">LIZ82_06950</name>
    <name evidence="6" type="ORF">PNE45_11785</name>
</gene>
<dbReference type="EMBL" id="VSTG01000017">
    <property type="protein sequence ID" value="TYL56669.1"/>
    <property type="molecule type" value="Genomic_DNA"/>
</dbReference>